<reference evidence="1 2" key="1">
    <citation type="submission" date="2017-06" db="EMBL/GenBank/DDBJ databases">
        <authorList>
            <person name="Kim H.J."/>
            <person name="Triplett B.A."/>
        </authorList>
    </citation>
    <scope>NUCLEOTIDE SEQUENCE [LARGE SCALE GENOMIC DNA]</scope>
    <source>
        <strain evidence="1 2">DSM 43151</strain>
    </source>
</reference>
<evidence type="ECO:0000313" key="1">
    <source>
        <dbReference type="EMBL" id="SNT05983.1"/>
    </source>
</evidence>
<gene>
    <name evidence="1" type="ORF">SAMN06264365_1363</name>
</gene>
<accession>A0A239JKZ3</accession>
<dbReference type="AlphaFoldDB" id="A0A239JKZ3"/>
<proteinExistence type="predicted"/>
<keyword evidence="2" id="KW-1185">Reference proteome</keyword>
<name>A0A239JKZ3_9ACTN</name>
<sequence>MRKRINPPVPKTAWGKESIRMTHAEFAIQSHQSPKNNFLIKTGVHLRKISVQVRDQYFRVLATAEPSECESVALACINELAVEQ</sequence>
<organism evidence="1 2">
    <name type="scientific">Actinoplanes regularis</name>
    <dbReference type="NCBI Taxonomy" id="52697"/>
    <lineage>
        <taxon>Bacteria</taxon>
        <taxon>Bacillati</taxon>
        <taxon>Actinomycetota</taxon>
        <taxon>Actinomycetes</taxon>
        <taxon>Micromonosporales</taxon>
        <taxon>Micromonosporaceae</taxon>
        <taxon>Actinoplanes</taxon>
    </lineage>
</organism>
<protein>
    <submittedName>
        <fullName evidence="1">Uncharacterized protein</fullName>
    </submittedName>
</protein>
<dbReference type="EMBL" id="FZNR01000036">
    <property type="protein sequence ID" value="SNT05983.1"/>
    <property type="molecule type" value="Genomic_DNA"/>
</dbReference>
<dbReference type="Proteomes" id="UP000198415">
    <property type="component" value="Unassembled WGS sequence"/>
</dbReference>
<evidence type="ECO:0000313" key="2">
    <source>
        <dbReference type="Proteomes" id="UP000198415"/>
    </source>
</evidence>